<dbReference type="Gene3D" id="3.40.50.1980">
    <property type="entry name" value="Nitrogenase molybdenum iron protein domain"/>
    <property type="match status" value="2"/>
</dbReference>
<dbReference type="InParanoid" id="K9U1C2"/>
<evidence type="ECO:0000313" key="7">
    <source>
        <dbReference type="Proteomes" id="UP000010384"/>
    </source>
</evidence>
<feature type="domain" description="Fe/B12 periplasmic-binding" evidence="5">
    <location>
        <begin position="58"/>
        <end position="313"/>
    </location>
</feature>
<dbReference type="GO" id="GO:0030288">
    <property type="term" value="C:outer membrane-bounded periplasmic space"/>
    <property type="evidence" value="ECO:0007669"/>
    <property type="project" value="TreeGrafter"/>
</dbReference>
<proteinExistence type="inferred from homology"/>
<dbReference type="SUPFAM" id="SSF53807">
    <property type="entry name" value="Helical backbone' metal receptor"/>
    <property type="match status" value="1"/>
</dbReference>
<dbReference type="Proteomes" id="UP000010384">
    <property type="component" value="Chromosome"/>
</dbReference>
<keyword evidence="3" id="KW-0813">Transport</keyword>
<evidence type="ECO:0000256" key="1">
    <source>
        <dbReference type="ARBA" id="ARBA00004196"/>
    </source>
</evidence>
<accession>K9U1C2</accession>
<dbReference type="InterPro" id="IPR051313">
    <property type="entry name" value="Bact_iron-sidero_bind"/>
</dbReference>
<dbReference type="CDD" id="cd01146">
    <property type="entry name" value="FhuD"/>
    <property type="match status" value="1"/>
</dbReference>
<dbReference type="PROSITE" id="PS51257">
    <property type="entry name" value="PROKAR_LIPOPROTEIN"/>
    <property type="match status" value="1"/>
</dbReference>
<comment type="subcellular location">
    <subcellularLocation>
        <location evidence="1">Cell envelope</location>
    </subcellularLocation>
</comment>
<dbReference type="KEGG" id="cthe:Chro_2556"/>
<organism evidence="6 7">
    <name type="scientific">Chroococcidiopsis thermalis (strain PCC 7203)</name>
    <dbReference type="NCBI Taxonomy" id="251229"/>
    <lineage>
        <taxon>Bacteria</taxon>
        <taxon>Bacillati</taxon>
        <taxon>Cyanobacteriota</taxon>
        <taxon>Cyanophyceae</taxon>
        <taxon>Chroococcidiopsidales</taxon>
        <taxon>Chroococcidiopsidaceae</taxon>
        <taxon>Chroococcidiopsis</taxon>
    </lineage>
</organism>
<dbReference type="PANTHER" id="PTHR30532">
    <property type="entry name" value="IRON III DICITRATE-BINDING PERIPLASMIC PROTEIN"/>
    <property type="match status" value="1"/>
</dbReference>
<evidence type="ECO:0000256" key="4">
    <source>
        <dbReference type="ARBA" id="ARBA00022729"/>
    </source>
</evidence>
<dbReference type="eggNOG" id="COG0614">
    <property type="taxonomic scope" value="Bacteria"/>
</dbReference>
<dbReference type="InterPro" id="IPR002491">
    <property type="entry name" value="ABC_transptr_periplasmic_BD"/>
</dbReference>
<dbReference type="Pfam" id="PF01497">
    <property type="entry name" value="Peripla_BP_2"/>
    <property type="match status" value="1"/>
</dbReference>
<evidence type="ECO:0000259" key="5">
    <source>
        <dbReference type="PROSITE" id="PS50983"/>
    </source>
</evidence>
<dbReference type="HOGENOM" id="CLU_038034_0_2_3"/>
<dbReference type="STRING" id="251229.Chro_2556"/>
<protein>
    <submittedName>
        <fullName evidence="6">Periplasmic binding protein</fullName>
    </submittedName>
</protein>
<dbReference type="PANTHER" id="PTHR30532:SF24">
    <property type="entry name" value="FERRIC ENTEROBACTIN-BINDING PERIPLASMIC PROTEIN FEPB"/>
    <property type="match status" value="1"/>
</dbReference>
<dbReference type="GO" id="GO:1901678">
    <property type="term" value="P:iron coordination entity transport"/>
    <property type="evidence" value="ECO:0007669"/>
    <property type="project" value="UniProtKB-ARBA"/>
</dbReference>
<sequence length="323" mass="36464">MYCLVKPFLLIALSFLVTTACYSPVIQKYNIPITSSPGCRIVQHRLGETCIPVKPKRIIALDPRYLVDPVLALGIQPIGMATSIVRGKESLDGLTPDDTKSILNVGDAFNPSLEKILKLKPDLILAMDFAHKNIYKKLSEIAPTVLVNYEENTSFKKNLLYLAQLLDKEVEANELLLQYQTRIKKLRKQLSCKPQEIEVTVLIYYQGAFVITKSAHTSHEIFSDIGLTNKINLNSNEVISVEILNQYDADILFIMDHDGKSKPFFLKHPLIASLNAVKNNRAYFVDAIKWSANGPLGVNRMLDDIFKYLPQKSYAAPHQFRVK</sequence>
<evidence type="ECO:0000313" key="6">
    <source>
        <dbReference type="EMBL" id="AFY88034.1"/>
    </source>
</evidence>
<dbReference type="FunCoup" id="K9U1C2">
    <property type="interactions" value="39"/>
</dbReference>
<name>K9U1C2_CHRTP</name>
<dbReference type="EMBL" id="CP003597">
    <property type="protein sequence ID" value="AFY88034.1"/>
    <property type="molecule type" value="Genomic_DNA"/>
</dbReference>
<reference evidence="6 7" key="1">
    <citation type="submission" date="2012-06" db="EMBL/GenBank/DDBJ databases">
        <title>Finished chromosome of genome of Chroococcidiopsis thermalis PCC 7203.</title>
        <authorList>
            <consortium name="US DOE Joint Genome Institute"/>
            <person name="Gugger M."/>
            <person name="Coursin T."/>
            <person name="Rippka R."/>
            <person name="Tandeau De Marsac N."/>
            <person name="Huntemann M."/>
            <person name="Wei C.-L."/>
            <person name="Han J."/>
            <person name="Detter J.C."/>
            <person name="Han C."/>
            <person name="Tapia R."/>
            <person name="Davenport K."/>
            <person name="Daligault H."/>
            <person name="Erkkila T."/>
            <person name="Gu W."/>
            <person name="Munk A.C.C."/>
            <person name="Teshima H."/>
            <person name="Xu Y."/>
            <person name="Chain P."/>
            <person name="Chen A."/>
            <person name="Krypides N."/>
            <person name="Mavromatis K."/>
            <person name="Markowitz V."/>
            <person name="Szeto E."/>
            <person name="Ivanova N."/>
            <person name="Mikhailova N."/>
            <person name="Ovchinnikova G."/>
            <person name="Pagani I."/>
            <person name="Pati A."/>
            <person name="Goodwin L."/>
            <person name="Peters L."/>
            <person name="Pitluck S."/>
            <person name="Woyke T."/>
            <person name="Kerfeld C."/>
        </authorList>
    </citation>
    <scope>NUCLEOTIDE SEQUENCE [LARGE SCALE GENOMIC DNA]</scope>
    <source>
        <strain evidence="6 7">PCC 7203</strain>
    </source>
</reference>
<dbReference type="PROSITE" id="PS50983">
    <property type="entry name" value="FE_B12_PBP"/>
    <property type="match status" value="1"/>
</dbReference>
<evidence type="ECO:0000256" key="2">
    <source>
        <dbReference type="ARBA" id="ARBA00008814"/>
    </source>
</evidence>
<keyword evidence="7" id="KW-1185">Reference proteome</keyword>
<dbReference type="AlphaFoldDB" id="K9U1C2"/>
<gene>
    <name evidence="6" type="ORF">Chro_2556</name>
</gene>
<keyword evidence="4" id="KW-0732">Signal</keyword>
<evidence type="ECO:0000256" key="3">
    <source>
        <dbReference type="ARBA" id="ARBA00022448"/>
    </source>
</evidence>
<comment type="similarity">
    <text evidence="2">Belongs to the bacterial solute-binding protein 8 family.</text>
</comment>